<dbReference type="EMBL" id="KN828301">
    <property type="protein sequence ID" value="KIK75151.1"/>
    <property type="molecule type" value="Genomic_DNA"/>
</dbReference>
<sequence length="94" mass="10697">MQHTLFVKHPLRYHSCVPRLLHLTLRHTCDILDVRLVRQTDANDTCIAVPKARIPFPPAFNVPILTFNHSVCQLPSFLGITAIVRTLPALVYKD</sequence>
<reference evidence="1 2" key="1">
    <citation type="submission" date="2014-04" db="EMBL/GenBank/DDBJ databases">
        <authorList>
            <consortium name="DOE Joint Genome Institute"/>
            <person name="Kuo A."/>
            <person name="Kohler A."/>
            <person name="Jargeat P."/>
            <person name="Nagy L.G."/>
            <person name="Floudas D."/>
            <person name="Copeland A."/>
            <person name="Barry K.W."/>
            <person name="Cichocki N."/>
            <person name="Veneault-Fourrey C."/>
            <person name="LaButti K."/>
            <person name="Lindquist E.A."/>
            <person name="Lipzen A."/>
            <person name="Lundell T."/>
            <person name="Morin E."/>
            <person name="Murat C."/>
            <person name="Sun H."/>
            <person name="Tunlid A."/>
            <person name="Henrissat B."/>
            <person name="Grigoriev I.V."/>
            <person name="Hibbett D.S."/>
            <person name="Martin F."/>
            <person name="Nordberg H.P."/>
            <person name="Cantor M.N."/>
            <person name="Hua S.X."/>
        </authorList>
    </citation>
    <scope>NUCLEOTIDE SEQUENCE [LARGE SCALE GENOMIC DNA]</scope>
    <source>
        <strain evidence="1 2">Ve08.2h10</strain>
    </source>
</reference>
<keyword evidence="2" id="KW-1185">Reference proteome</keyword>
<dbReference type="InParanoid" id="A0A0D0CVL3"/>
<dbReference type="Proteomes" id="UP000054538">
    <property type="component" value="Unassembled WGS sequence"/>
</dbReference>
<reference evidence="2" key="2">
    <citation type="submission" date="2015-01" db="EMBL/GenBank/DDBJ databases">
        <title>Evolutionary Origins and Diversification of the Mycorrhizal Mutualists.</title>
        <authorList>
            <consortium name="DOE Joint Genome Institute"/>
            <consortium name="Mycorrhizal Genomics Consortium"/>
            <person name="Kohler A."/>
            <person name="Kuo A."/>
            <person name="Nagy L.G."/>
            <person name="Floudas D."/>
            <person name="Copeland A."/>
            <person name="Barry K.W."/>
            <person name="Cichocki N."/>
            <person name="Veneault-Fourrey C."/>
            <person name="LaButti K."/>
            <person name="Lindquist E.A."/>
            <person name="Lipzen A."/>
            <person name="Lundell T."/>
            <person name="Morin E."/>
            <person name="Murat C."/>
            <person name="Riley R."/>
            <person name="Ohm R."/>
            <person name="Sun H."/>
            <person name="Tunlid A."/>
            <person name="Henrissat B."/>
            <person name="Grigoriev I.V."/>
            <person name="Hibbett D.S."/>
            <person name="Martin F."/>
        </authorList>
    </citation>
    <scope>NUCLEOTIDE SEQUENCE [LARGE SCALE GENOMIC DNA]</scope>
    <source>
        <strain evidence="2">Ve08.2h10</strain>
    </source>
</reference>
<proteinExistence type="predicted"/>
<accession>A0A0D0CVL3</accession>
<protein>
    <submittedName>
        <fullName evidence="1">Uncharacterized protein</fullName>
    </submittedName>
</protein>
<gene>
    <name evidence="1" type="ORF">PAXRUDRAFT_502940</name>
</gene>
<evidence type="ECO:0000313" key="1">
    <source>
        <dbReference type="EMBL" id="KIK75151.1"/>
    </source>
</evidence>
<organism evidence="1 2">
    <name type="scientific">Paxillus rubicundulus Ve08.2h10</name>
    <dbReference type="NCBI Taxonomy" id="930991"/>
    <lineage>
        <taxon>Eukaryota</taxon>
        <taxon>Fungi</taxon>
        <taxon>Dikarya</taxon>
        <taxon>Basidiomycota</taxon>
        <taxon>Agaricomycotina</taxon>
        <taxon>Agaricomycetes</taxon>
        <taxon>Agaricomycetidae</taxon>
        <taxon>Boletales</taxon>
        <taxon>Paxilineae</taxon>
        <taxon>Paxillaceae</taxon>
        <taxon>Paxillus</taxon>
    </lineage>
</organism>
<dbReference type="HOGENOM" id="CLU_2386840_0_0_1"/>
<evidence type="ECO:0000313" key="2">
    <source>
        <dbReference type="Proteomes" id="UP000054538"/>
    </source>
</evidence>
<dbReference type="AlphaFoldDB" id="A0A0D0CVL3"/>
<name>A0A0D0CVL3_9AGAM</name>